<dbReference type="SUPFAM" id="SSF49854">
    <property type="entry name" value="Spermadhesin, CUB domain"/>
    <property type="match status" value="2"/>
</dbReference>
<feature type="non-terminal residue" evidence="12">
    <location>
        <position position="1"/>
    </location>
</feature>
<dbReference type="CDD" id="cd00041">
    <property type="entry name" value="CUB"/>
    <property type="match status" value="2"/>
</dbReference>
<dbReference type="GO" id="GO:0005615">
    <property type="term" value="C:extracellular space"/>
    <property type="evidence" value="ECO:0007669"/>
    <property type="project" value="TreeGrafter"/>
</dbReference>
<feature type="transmembrane region" description="Helical" evidence="9">
    <location>
        <begin position="36"/>
        <end position="61"/>
    </location>
</feature>
<evidence type="ECO:0000313" key="12">
    <source>
        <dbReference type="EMBL" id="TDH04721.1"/>
    </source>
</evidence>
<feature type="compositionally biased region" description="Pro residues" evidence="8">
    <location>
        <begin position="382"/>
        <end position="392"/>
    </location>
</feature>
<dbReference type="PROSITE" id="PS50189">
    <property type="entry name" value="NTR"/>
    <property type="match status" value="1"/>
</dbReference>
<keyword evidence="13" id="KW-1185">Reference proteome</keyword>
<evidence type="ECO:0000256" key="4">
    <source>
        <dbReference type="ARBA" id="ARBA00022737"/>
    </source>
</evidence>
<dbReference type="InterPro" id="IPR035814">
    <property type="entry name" value="NTR_PCOLCE"/>
</dbReference>
<dbReference type="PROSITE" id="PS01180">
    <property type="entry name" value="CUB"/>
    <property type="match status" value="2"/>
</dbReference>
<dbReference type="EMBL" id="SCKG01000013">
    <property type="protein sequence ID" value="TDH04721.1"/>
    <property type="molecule type" value="Genomic_DNA"/>
</dbReference>
<dbReference type="InterPro" id="IPR008993">
    <property type="entry name" value="TIMP-like_OB-fold"/>
</dbReference>
<dbReference type="Pfam" id="PF00431">
    <property type="entry name" value="CUB"/>
    <property type="match status" value="2"/>
</dbReference>
<dbReference type="Proteomes" id="UP000295070">
    <property type="component" value="Chromosome 13"/>
</dbReference>
<evidence type="ECO:0000259" key="10">
    <source>
        <dbReference type="PROSITE" id="PS01180"/>
    </source>
</evidence>
<feature type="domain" description="CUB" evidence="10">
    <location>
        <begin position="221"/>
        <end position="335"/>
    </location>
</feature>
<dbReference type="Gene3D" id="2.60.120.290">
    <property type="entry name" value="Spermadhesin, CUB domain"/>
    <property type="match status" value="2"/>
</dbReference>
<dbReference type="SMART" id="SM00042">
    <property type="entry name" value="CUB"/>
    <property type="match status" value="2"/>
</dbReference>
<feature type="transmembrane region" description="Helical" evidence="9">
    <location>
        <begin position="68"/>
        <end position="87"/>
    </location>
</feature>
<reference evidence="12 13" key="1">
    <citation type="submission" date="2019-01" db="EMBL/GenBank/DDBJ databases">
        <title>A chromosome-scale genome assembly of the yellow perch, Perca flavescens.</title>
        <authorList>
            <person name="Feron R."/>
            <person name="Morvezen R."/>
            <person name="Bestin A."/>
            <person name="Haffray P."/>
            <person name="Klopp C."/>
            <person name="Zahm M."/>
            <person name="Cabau C."/>
            <person name="Roques C."/>
            <person name="Donnadieu C."/>
            <person name="Bouchez O."/>
            <person name="Christie M."/>
            <person name="Larson W."/>
            <person name="Guiguen Y."/>
        </authorList>
    </citation>
    <scope>NUCLEOTIDE SEQUENCE [LARGE SCALE GENOMIC DNA]</scope>
    <source>
        <strain evidence="12">YP-PL-M2</strain>
        <tissue evidence="12">Blood</tissue>
    </source>
</reference>
<accession>A0A484CLU6</accession>
<name>A0A484CLU6_PERFV</name>
<dbReference type="STRING" id="8167.A0A484CLU6"/>
<dbReference type="InterPro" id="IPR001134">
    <property type="entry name" value="Netrin_domain"/>
</dbReference>
<dbReference type="PANTHER" id="PTHR24251:SF48">
    <property type="entry name" value="PROCOLLAGEN C-ENDOPEPTIDASE ENHANCER A"/>
    <property type="match status" value="1"/>
</dbReference>
<dbReference type="GO" id="GO:0006508">
    <property type="term" value="P:proteolysis"/>
    <property type="evidence" value="ECO:0007669"/>
    <property type="project" value="TreeGrafter"/>
</dbReference>
<evidence type="ECO:0000256" key="1">
    <source>
        <dbReference type="ARBA" id="ARBA00004613"/>
    </source>
</evidence>
<evidence type="ECO:0000256" key="7">
    <source>
        <dbReference type="PROSITE-ProRule" id="PRU00059"/>
    </source>
</evidence>
<sequence length="545" mass="59783">SISVRIFIHSRTFCPLRVLPTHSYSPPIPSERPPPISFISCLLPLATISLFCNSLLCFLCARCIMTHVGCIWGLVFFLSLSLGWTTAQQTNNTRPVFYCGGDLVTDSGFVGSEGFPSFYKPNSKCIWRITVPEGNVVMLGFRIFDLEADSQCRYDYLDVYNGHSNLVQKLGRFCGTFRPGTLISTTNTMMLEMGSDAETQGRGFVAYFSGAKPYVDDQQFCGGKMTKAQGEIMTPNWPDKKYPAGTSCSWLITVEPDMVIQVKFDKFVLEADTYCRFDYVAFFNGGEKDDSRLIGRYCGDQAPQPIITSGNVLLVQFVSDLSVTSDGFLARYTSVPPGSQIPTLDSGAGTRSIPREPAVKPAESKPPAVTTQPPVPTAKYVPPEPTEIPKPVKPTRGRGQVTTGQDRRVPITRPNGKRPVPQNPLCAKACKRDGTIKTSFCASEFVITGKVNSLAPGPRGTFFVSISIIKAYKAGRLTITQVGETMSVKLLSQCRKCPLLRRGANYIIMGQVNEDGRGTLEPGAFTAPYKAPHDKLLMNINNQPC</sequence>
<dbReference type="GO" id="GO:0005518">
    <property type="term" value="F:collagen binding"/>
    <property type="evidence" value="ECO:0007669"/>
    <property type="project" value="TreeGrafter"/>
</dbReference>
<dbReference type="InterPro" id="IPR000859">
    <property type="entry name" value="CUB_dom"/>
</dbReference>
<evidence type="ECO:0000256" key="6">
    <source>
        <dbReference type="ARBA" id="ARBA00023180"/>
    </source>
</evidence>
<dbReference type="AlphaFoldDB" id="A0A484CLU6"/>
<organism evidence="12 13">
    <name type="scientific">Perca flavescens</name>
    <name type="common">American yellow perch</name>
    <name type="synonym">Morone flavescens</name>
    <dbReference type="NCBI Taxonomy" id="8167"/>
    <lineage>
        <taxon>Eukaryota</taxon>
        <taxon>Metazoa</taxon>
        <taxon>Chordata</taxon>
        <taxon>Craniata</taxon>
        <taxon>Vertebrata</taxon>
        <taxon>Euteleostomi</taxon>
        <taxon>Actinopterygii</taxon>
        <taxon>Neopterygii</taxon>
        <taxon>Teleostei</taxon>
        <taxon>Neoteleostei</taxon>
        <taxon>Acanthomorphata</taxon>
        <taxon>Eupercaria</taxon>
        <taxon>Perciformes</taxon>
        <taxon>Percoidei</taxon>
        <taxon>Percidae</taxon>
        <taxon>Percinae</taxon>
        <taxon>Perca</taxon>
    </lineage>
</organism>
<keyword evidence="5 7" id="KW-1015">Disulfide bond</keyword>
<dbReference type="CDD" id="cd03576">
    <property type="entry name" value="NTR_PCOLCE"/>
    <property type="match status" value="1"/>
</dbReference>
<evidence type="ECO:0000313" key="13">
    <source>
        <dbReference type="Proteomes" id="UP000295070"/>
    </source>
</evidence>
<dbReference type="InterPro" id="IPR018933">
    <property type="entry name" value="Netrin_module_non-TIMP"/>
</dbReference>
<keyword evidence="6" id="KW-0325">Glycoprotein</keyword>
<keyword evidence="9" id="KW-0472">Membrane</keyword>
<comment type="subcellular location">
    <subcellularLocation>
        <location evidence="1">Secreted</location>
    </subcellularLocation>
</comment>
<dbReference type="SUPFAM" id="SSF50242">
    <property type="entry name" value="TIMP-like"/>
    <property type="match status" value="1"/>
</dbReference>
<evidence type="ECO:0000256" key="5">
    <source>
        <dbReference type="ARBA" id="ARBA00023157"/>
    </source>
</evidence>
<keyword evidence="9" id="KW-0812">Transmembrane</keyword>
<feature type="region of interest" description="Disordered" evidence="8">
    <location>
        <begin position="340"/>
        <end position="424"/>
    </location>
</feature>
<dbReference type="PANTHER" id="PTHR24251">
    <property type="entry name" value="OVOCHYMASE-RELATED"/>
    <property type="match status" value="1"/>
</dbReference>
<proteinExistence type="predicted"/>
<comment type="caution">
    <text evidence="7">Lacks conserved residue(s) required for the propagation of feature annotation.</text>
</comment>
<protein>
    <recommendedName>
        <fullName evidence="14">Procollagen C-endopeptidase enhancer a</fullName>
    </recommendedName>
</protein>
<evidence type="ECO:0000256" key="3">
    <source>
        <dbReference type="ARBA" id="ARBA00022729"/>
    </source>
</evidence>
<evidence type="ECO:0000256" key="8">
    <source>
        <dbReference type="SAM" id="MobiDB-lite"/>
    </source>
</evidence>
<feature type="domain" description="NTR" evidence="11">
    <location>
        <begin position="426"/>
        <end position="545"/>
    </location>
</feature>
<keyword evidence="4" id="KW-0677">Repeat</keyword>
<comment type="caution">
    <text evidence="12">The sequence shown here is derived from an EMBL/GenBank/DDBJ whole genome shotgun (WGS) entry which is preliminary data.</text>
</comment>
<dbReference type="FunFam" id="2.60.120.290:FF:000005">
    <property type="entry name" value="Procollagen C-endopeptidase enhancer 1"/>
    <property type="match status" value="2"/>
</dbReference>
<dbReference type="SMART" id="SM00643">
    <property type="entry name" value="C345C"/>
    <property type="match status" value="1"/>
</dbReference>
<evidence type="ECO:0000256" key="2">
    <source>
        <dbReference type="ARBA" id="ARBA00022525"/>
    </source>
</evidence>
<dbReference type="GO" id="GO:0016504">
    <property type="term" value="F:peptidase activator activity"/>
    <property type="evidence" value="ECO:0007669"/>
    <property type="project" value="TreeGrafter"/>
</dbReference>
<dbReference type="Gene3D" id="2.40.50.120">
    <property type="match status" value="1"/>
</dbReference>
<dbReference type="InterPro" id="IPR035914">
    <property type="entry name" value="Sperma_CUB_dom_sf"/>
</dbReference>
<feature type="disulfide bond" evidence="7">
    <location>
        <begin position="221"/>
        <end position="248"/>
    </location>
</feature>
<gene>
    <name evidence="12" type="ORF">EPR50_G00135830</name>
</gene>
<keyword evidence="2" id="KW-0964">Secreted</keyword>
<dbReference type="Pfam" id="PF01759">
    <property type="entry name" value="NTR"/>
    <property type="match status" value="1"/>
</dbReference>
<keyword evidence="9" id="KW-1133">Transmembrane helix</keyword>
<evidence type="ECO:0000259" key="11">
    <source>
        <dbReference type="PROSITE" id="PS50189"/>
    </source>
</evidence>
<keyword evidence="3" id="KW-0732">Signal</keyword>
<feature type="domain" description="CUB" evidence="10">
    <location>
        <begin position="99"/>
        <end position="211"/>
    </location>
</feature>
<evidence type="ECO:0000256" key="9">
    <source>
        <dbReference type="SAM" id="Phobius"/>
    </source>
</evidence>
<evidence type="ECO:0008006" key="14">
    <source>
        <dbReference type="Google" id="ProtNLM"/>
    </source>
</evidence>